<keyword evidence="2" id="KW-1185">Reference proteome</keyword>
<dbReference type="EMBL" id="MSDW01000001">
    <property type="protein sequence ID" value="OKY78312.1"/>
    <property type="molecule type" value="Genomic_DNA"/>
</dbReference>
<proteinExistence type="predicted"/>
<dbReference type="InParanoid" id="A0A1Q6DVH4"/>
<comment type="caution">
    <text evidence="1">The sequence shown here is derived from an EMBL/GenBank/DDBJ whole genome shotgun (WGS) entry which is preliminary data.</text>
</comment>
<accession>A0A1Q6DVH4</accession>
<dbReference type="AlphaFoldDB" id="A0A1Q6DVH4"/>
<name>A0A1Q6DVH4_METT1</name>
<gene>
    <name evidence="1" type="ORF">BTN85_0800</name>
</gene>
<dbReference type="Proteomes" id="UP000185744">
    <property type="component" value="Unassembled WGS sequence"/>
</dbReference>
<protein>
    <submittedName>
        <fullName evidence="1">Uncharacterized protein</fullName>
    </submittedName>
</protein>
<evidence type="ECO:0000313" key="2">
    <source>
        <dbReference type="Proteomes" id="UP000185744"/>
    </source>
</evidence>
<reference evidence="1" key="1">
    <citation type="submission" date="2016-12" db="EMBL/GenBank/DDBJ databases">
        <title>Discovery of methanogenic haloarchaea.</title>
        <authorList>
            <person name="Sorokin D.Y."/>
            <person name="Makarova K.S."/>
            <person name="Abbas B."/>
            <person name="Ferrer M."/>
            <person name="Golyshin P.N."/>
        </authorList>
    </citation>
    <scope>NUCLEOTIDE SEQUENCE [LARGE SCALE GENOMIC DNA]</scope>
    <source>
        <strain evidence="1">HMET1</strain>
    </source>
</reference>
<sequence>MSLKRKEKIPLPNNPYKIYSEDKGNKRYHKAPFPNYIAKILGKDPENFSEEYQVNILVDRGKEKIEFQLQEKK</sequence>
<organism evidence="1 2">
    <name type="scientific">Methanohalarchaeum thermophilum</name>
    <dbReference type="NCBI Taxonomy" id="1903181"/>
    <lineage>
        <taxon>Archaea</taxon>
        <taxon>Methanobacteriati</taxon>
        <taxon>Methanobacteriota</taxon>
        <taxon>Methanonatronarchaeia</taxon>
        <taxon>Methanonatronarchaeales</taxon>
        <taxon>Methanonatronarchaeaceae</taxon>
        <taxon>Candidatus Methanohalarchaeum</taxon>
    </lineage>
</organism>
<evidence type="ECO:0000313" key="1">
    <source>
        <dbReference type="EMBL" id="OKY78312.1"/>
    </source>
</evidence>